<dbReference type="Proteomes" id="UP000322234">
    <property type="component" value="Unassembled WGS sequence"/>
</dbReference>
<comment type="caution">
    <text evidence="1">The sequence shown here is derived from an EMBL/GenBank/DDBJ whole genome shotgun (WGS) entry which is preliminary data.</text>
</comment>
<gene>
    <name evidence="1" type="ORF">E5288_WYG017853</name>
</gene>
<dbReference type="AlphaFoldDB" id="A0A6B0S5X8"/>
<dbReference type="EMBL" id="VBQZ03000208">
    <property type="protein sequence ID" value="MXQ97948.1"/>
    <property type="molecule type" value="Genomic_DNA"/>
</dbReference>
<proteinExistence type="predicted"/>
<name>A0A6B0S5X8_9CETA</name>
<keyword evidence="2" id="KW-1185">Reference proteome</keyword>
<evidence type="ECO:0000313" key="1">
    <source>
        <dbReference type="EMBL" id="MXQ97948.1"/>
    </source>
</evidence>
<evidence type="ECO:0000313" key="2">
    <source>
        <dbReference type="Proteomes" id="UP000322234"/>
    </source>
</evidence>
<sequence>MLFYGLEEIFGKLELESFQEDGLQAFTNRTIQELLLTHSDYQKLRLHTNPLDPHSSLLLSHPHNTLVLQEEVTED</sequence>
<protein>
    <submittedName>
        <fullName evidence="1">Uncharacterized protein</fullName>
    </submittedName>
</protein>
<reference evidence="1" key="1">
    <citation type="submission" date="2019-10" db="EMBL/GenBank/DDBJ databases">
        <title>The sequence and de novo assembly of the wild yak genome.</title>
        <authorList>
            <person name="Liu Y."/>
        </authorList>
    </citation>
    <scope>NUCLEOTIDE SEQUENCE [LARGE SCALE GENOMIC DNA]</scope>
    <source>
        <strain evidence="1">WY2019</strain>
    </source>
</reference>
<organism evidence="1 2">
    <name type="scientific">Bos mutus</name>
    <name type="common">wild yak</name>
    <dbReference type="NCBI Taxonomy" id="72004"/>
    <lineage>
        <taxon>Eukaryota</taxon>
        <taxon>Metazoa</taxon>
        <taxon>Chordata</taxon>
        <taxon>Craniata</taxon>
        <taxon>Vertebrata</taxon>
        <taxon>Euteleostomi</taxon>
        <taxon>Mammalia</taxon>
        <taxon>Eutheria</taxon>
        <taxon>Laurasiatheria</taxon>
        <taxon>Artiodactyla</taxon>
        <taxon>Ruminantia</taxon>
        <taxon>Pecora</taxon>
        <taxon>Bovidae</taxon>
        <taxon>Bovinae</taxon>
        <taxon>Bos</taxon>
    </lineage>
</organism>
<accession>A0A6B0S5X8</accession>